<dbReference type="Pfam" id="PF17802">
    <property type="entry name" value="SpaA"/>
    <property type="match status" value="1"/>
</dbReference>
<evidence type="ECO:0000256" key="2">
    <source>
        <dbReference type="ARBA" id="ARBA00022525"/>
    </source>
</evidence>
<feature type="domain" description="SpaA-like prealbumin fold" evidence="8">
    <location>
        <begin position="260"/>
        <end position="360"/>
    </location>
</feature>
<dbReference type="STRING" id="1437608.GCA_000771645_01619"/>
<evidence type="ECO:0000256" key="1">
    <source>
        <dbReference type="ARBA" id="ARBA00022512"/>
    </source>
</evidence>
<dbReference type="InterPro" id="IPR019931">
    <property type="entry name" value="LPXTG_anchor"/>
</dbReference>
<feature type="domain" description="Gram-positive cocci surface proteins LPxTG" evidence="7">
    <location>
        <begin position="406"/>
        <end position="445"/>
    </location>
</feature>
<feature type="transmembrane region" description="Helical" evidence="5">
    <location>
        <begin position="414"/>
        <end position="439"/>
    </location>
</feature>
<protein>
    <submittedName>
        <fullName evidence="9">Cell surface protein fimafimbrial subunit</fullName>
    </submittedName>
</protein>
<keyword evidence="5" id="KW-1133">Transmembrane helix</keyword>
<evidence type="ECO:0000313" key="10">
    <source>
        <dbReference type="Proteomes" id="UP000029108"/>
    </source>
</evidence>
<dbReference type="Gene3D" id="2.60.40.10">
    <property type="entry name" value="Immunoglobulins"/>
    <property type="match status" value="1"/>
</dbReference>
<dbReference type="InterPro" id="IPR041033">
    <property type="entry name" value="SpaA_PFL_dom_1"/>
</dbReference>
<evidence type="ECO:0000256" key="5">
    <source>
        <dbReference type="SAM" id="Phobius"/>
    </source>
</evidence>
<dbReference type="InterPro" id="IPR013783">
    <property type="entry name" value="Ig-like_fold"/>
</dbReference>
<keyword evidence="5" id="KW-0812">Transmembrane</keyword>
<keyword evidence="1" id="KW-0134">Cell wall</keyword>
<accession>A0A087A4Q4</accession>
<keyword evidence="5" id="KW-0472">Membrane</keyword>
<feature type="chain" id="PRO_5001818242" evidence="6">
    <location>
        <begin position="30"/>
        <end position="451"/>
    </location>
</feature>
<dbReference type="OrthoDB" id="3240140at2"/>
<comment type="caution">
    <text evidence="9">The sequence shown here is derived from an EMBL/GenBank/DDBJ whole genome shotgun (WGS) entry which is preliminary data.</text>
</comment>
<evidence type="ECO:0000256" key="3">
    <source>
        <dbReference type="ARBA" id="ARBA00022729"/>
    </source>
</evidence>
<dbReference type="GO" id="GO:0005975">
    <property type="term" value="P:carbohydrate metabolic process"/>
    <property type="evidence" value="ECO:0007669"/>
    <property type="project" value="UniProtKB-ARBA"/>
</dbReference>
<gene>
    <name evidence="9" type="ORF">BBIA_1350</name>
</gene>
<organism evidence="9 10">
    <name type="scientific">Bifidobacterium biavatii DSM 23969</name>
    <dbReference type="NCBI Taxonomy" id="1437608"/>
    <lineage>
        <taxon>Bacteria</taxon>
        <taxon>Bacillati</taxon>
        <taxon>Actinomycetota</taxon>
        <taxon>Actinomycetes</taxon>
        <taxon>Bifidobacteriales</taxon>
        <taxon>Bifidobacteriaceae</taxon>
        <taxon>Bifidobacterium</taxon>
    </lineage>
</organism>
<sequence length="451" mass="47235">MKLKKVFAGLAAAATMLGGLAFGASTAIAADDCLLTADPTAEASSKTITIKADDYRQLITNEHISSSTTYTSRSFTAIKLADYAVQQLTVDNVAGGAKYSLNLKTVSDLTVSGAISAALGTNSGYPLSDGDVMEWVSTHLLSDNDSGTEGQKTLRDFATALAKQNFDNAGNNVKESLSGDVTVNGQAGTLTLNPKNGAGVYLLIDASGDVTKFAGKIYAASAPIIIGTPVVSTQGTNSSCVAHSDGIVNIKNETVPLGIFQFTKNDGDGKALGGAKFVISKTVDGKTYYGKYNVETWDWTSELKPTDYTQKEAAGVFTSDATTGHVTFYKLPKGTYTITEVQAPDGFLQNVLPSFTIEITGFDSLTNAAQFNVTSTDQFWKLVSYTEGGQIDGKDNPDSKLVVKNVTSVTQLPLTGGAGIVLFGVIGAVLAGGAVLTFVRSRKTKMALMMA</sequence>
<dbReference type="EMBL" id="JGYN01000002">
    <property type="protein sequence ID" value="KFI53754.1"/>
    <property type="molecule type" value="Genomic_DNA"/>
</dbReference>
<keyword evidence="4" id="KW-0572">Peptidoglycan-anchor</keyword>
<evidence type="ECO:0000259" key="7">
    <source>
        <dbReference type="Pfam" id="PF00746"/>
    </source>
</evidence>
<evidence type="ECO:0000259" key="8">
    <source>
        <dbReference type="Pfam" id="PF17802"/>
    </source>
</evidence>
<reference evidence="9 10" key="1">
    <citation type="submission" date="2014-03" db="EMBL/GenBank/DDBJ databases">
        <title>Genomics of Bifidobacteria.</title>
        <authorList>
            <person name="Ventura M."/>
            <person name="Milani C."/>
            <person name="Lugli G.A."/>
        </authorList>
    </citation>
    <scope>NUCLEOTIDE SEQUENCE [LARGE SCALE GENOMIC DNA]</scope>
    <source>
        <strain evidence="9 10">DSM 23969</strain>
    </source>
</reference>
<keyword evidence="3 6" id="KW-0732">Signal</keyword>
<feature type="signal peptide" evidence="6">
    <location>
        <begin position="1"/>
        <end position="29"/>
    </location>
</feature>
<evidence type="ECO:0000256" key="6">
    <source>
        <dbReference type="SAM" id="SignalP"/>
    </source>
</evidence>
<evidence type="ECO:0000256" key="4">
    <source>
        <dbReference type="ARBA" id="ARBA00023088"/>
    </source>
</evidence>
<proteinExistence type="predicted"/>
<dbReference type="Proteomes" id="UP000029108">
    <property type="component" value="Unassembled WGS sequence"/>
</dbReference>
<evidence type="ECO:0000313" key="9">
    <source>
        <dbReference type="EMBL" id="KFI53754.1"/>
    </source>
</evidence>
<name>A0A087A4Q4_9BIFI</name>
<dbReference type="AlphaFoldDB" id="A0A087A4Q4"/>
<keyword evidence="10" id="KW-1185">Reference proteome</keyword>
<dbReference type="Pfam" id="PF00746">
    <property type="entry name" value="Gram_pos_anchor"/>
    <property type="match status" value="1"/>
</dbReference>
<dbReference type="NCBIfam" id="TIGR01167">
    <property type="entry name" value="LPXTG_anchor"/>
    <property type="match status" value="1"/>
</dbReference>
<keyword evidence="2" id="KW-0964">Secreted</keyword>
<dbReference type="RefSeq" id="WP_033492470.1">
    <property type="nucleotide sequence ID" value="NZ_JDUU01000003.1"/>
</dbReference>